<evidence type="ECO:0000313" key="2">
    <source>
        <dbReference type="EMBL" id="SFM40184.1"/>
    </source>
</evidence>
<keyword evidence="1" id="KW-1133">Transmembrane helix</keyword>
<proteinExistence type="predicted"/>
<feature type="transmembrane region" description="Helical" evidence="1">
    <location>
        <begin position="85"/>
        <end position="103"/>
    </location>
</feature>
<sequence>MQDAESNRPHPWRKPLLILEFSALAVLLGSMAWFSSQTADGSKISAGWLLIPAFASLGVFVSFIGLMYLRWVAAANAANRTRHRIIFALLAITLIGVWVYGITNTWLSLNAS</sequence>
<dbReference type="OrthoDB" id="6196596at2"/>
<gene>
    <name evidence="2" type="ORF">SAMN04487961_0139</name>
</gene>
<organism evidence="2 3">
    <name type="scientific">Marinobacter pelagius</name>
    <dbReference type="NCBI Taxonomy" id="379482"/>
    <lineage>
        <taxon>Bacteria</taxon>
        <taxon>Pseudomonadati</taxon>
        <taxon>Pseudomonadota</taxon>
        <taxon>Gammaproteobacteria</taxon>
        <taxon>Pseudomonadales</taxon>
        <taxon>Marinobacteraceae</taxon>
        <taxon>Marinobacter</taxon>
    </lineage>
</organism>
<protein>
    <submittedName>
        <fullName evidence="2">Uncharacterized protein</fullName>
    </submittedName>
</protein>
<name>A0A1I4QJH4_9GAMM</name>
<dbReference type="EMBL" id="FOUR01000001">
    <property type="protein sequence ID" value="SFM40184.1"/>
    <property type="molecule type" value="Genomic_DNA"/>
</dbReference>
<accession>A0A1I4QJH4</accession>
<keyword evidence="1" id="KW-0472">Membrane</keyword>
<dbReference type="AlphaFoldDB" id="A0A1I4QJH4"/>
<evidence type="ECO:0000313" key="3">
    <source>
        <dbReference type="Proteomes" id="UP000199339"/>
    </source>
</evidence>
<dbReference type="RefSeq" id="WP_091997526.1">
    <property type="nucleotide sequence ID" value="NZ_FOUR01000001.1"/>
</dbReference>
<dbReference type="Proteomes" id="UP000199339">
    <property type="component" value="Unassembled WGS sequence"/>
</dbReference>
<feature type="transmembrane region" description="Helical" evidence="1">
    <location>
        <begin position="46"/>
        <end position="73"/>
    </location>
</feature>
<keyword evidence="1" id="KW-0812">Transmembrane</keyword>
<evidence type="ECO:0000256" key="1">
    <source>
        <dbReference type="SAM" id="Phobius"/>
    </source>
</evidence>
<keyword evidence="3" id="KW-1185">Reference proteome</keyword>
<reference evidence="3" key="1">
    <citation type="submission" date="2016-10" db="EMBL/GenBank/DDBJ databases">
        <authorList>
            <person name="Varghese N."/>
            <person name="Submissions S."/>
        </authorList>
    </citation>
    <scope>NUCLEOTIDE SEQUENCE [LARGE SCALE GENOMIC DNA]</scope>
    <source>
        <strain evidence="3">CGMCC 1.6775</strain>
    </source>
</reference>
<feature type="transmembrane region" description="Helical" evidence="1">
    <location>
        <begin position="16"/>
        <end position="34"/>
    </location>
</feature>